<evidence type="ECO:0000259" key="1">
    <source>
        <dbReference type="Pfam" id="PF12146"/>
    </source>
</evidence>
<sequence>MKKIALILHGWPRPDENSLLFKYFKNKFYKIVCPYLFSDNFEFSSFEIIKQVQTSLRGISPEVIVGISLGGLILPEVALNYPKTKLIFVASGVSANPKSILFRKLINVFSVSPLLPLAIKLPYPAHSELYSLFNPFYGDERERAHYLQDKRLNLEAIKGISPKKYREILLFITHVDNSAIFPNLTQKTLIISCNKDPLMPVSEGEKLHRLIKNNKFIKTDRGHFEASNGYEIKEVNSFLK</sequence>
<gene>
    <name evidence="2" type="ORF">A2714_03685</name>
</gene>
<dbReference type="Pfam" id="PF12146">
    <property type="entry name" value="Hydrolase_4"/>
    <property type="match status" value="1"/>
</dbReference>
<accession>A0A1F7Y0C1</accession>
<dbReference type="EMBL" id="MGGE01000035">
    <property type="protein sequence ID" value="OGM20754.1"/>
    <property type="molecule type" value="Genomic_DNA"/>
</dbReference>
<dbReference type="InterPro" id="IPR029058">
    <property type="entry name" value="AB_hydrolase_fold"/>
</dbReference>
<comment type="caution">
    <text evidence="2">The sequence shown here is derived from an EMBL/GenBank/DDBJ whole genome shotgun (WGS) entry which is preliminary data.</text>
</comment>
<feature type="domain" description="Serine aminopeptidase S33" evidence="1">
    <location>
        <begin position="49"/>
        <end position="217"/>
    </location>
</feature>
<protein>
    <recommendedName>
        <fullName evidence="1">Serine aminopeptidase S33 domain-containing protein</fullName>
    </recommendedName>
</protein>
<name>A0A1F7Y0C1_9BACT</name>
<proteinExistence type="predicted"/>
<dbReference type="AlphaFoldDB" id="A0A1F7Y0C1"/>
<reference evidence="2 3" key="1">
    <citation type="journal article" date="2016" name="Nat. Commun.">
        <title>Thousands of microbial genomes shed light on interconnected biogeochemical processes in an aquifer system.</title>
        <authorList>
            <person name="Anantharaman K."/>
            <person name="Brown C.T."/>
            <person name="Hug L.A."/>
            <person name="Sharon I."/>
            <person name="Castelle C.J."/>
            <person name="Probst A.J."/>
            <person name="Thomas B.C."/>
            <person name="Singh A."/>
            <person name="Wilkins M.J."/>
            <person name="Karaoz U."/>
            <person name="Brodie E.L."/>
            <person name="Williams K.H."/>
            <person name="Hubbard S.S."/>
            <person name="Banfield J.F."/>
        </authorList>
    </citation>
    <scope>NUCLEOTIDE SEQUENCE [LARGE SCALE GENOMIC DNA]</scope>
</reference>
<evidence type="ECO:0000313" key="2">
    <source>
        <dbReference type="EMBL" id="OGM20754.1"/>
    </source>
</evidence>
<dbReference type="SUPFAM" id="SSF53474">
    <property type="entry name" value="alpha/beta-Hydrolases"/>
    <property type="match status" value="1"/>
</dbReference>
<evidence type="ECO:0000313" key="3">
    <source>
        <dbReference type="Proteomes" id="UP000178419"/>
    </source>
</evidence>
<dbReference type="InterPro" id="IPR022742">
    <property type="entry name" value="Hydrolase_4"/>
</dbReference>
<organism evidence="2 3">
    <name type="scientific">Candidatus Woesebacteria bacterium RIFCSPHIGHO2_01_FULL_38_9</name>
    <dbReference type="NCBI Taxonomy" id="1802492"/>
    <lineage>
        <taxon>Bacteria</taxon>
        <taxon>Candidatus Woeseibacteriota</taxon>
    </lineage>
</organism>
<dbReference type="Gene3D" id="3.40.50.1820">
    <property type="entry name" value="alpha/beta hydrolase"/>
    <property type="match status" value="1"/>
</dbReference>
<dbReference type="Proteomes" id="UP000178419">
    <property type="component" value="Unassembled WGS sequence"/>
</dbReference>